<evidence type="ECO:0008006" key="3">
    <source>
        <dbReference type="Google" id="ProtNLM"/>
    </source>
</evidence>
<dbReference type="STRING" id="1198114.AciX9_3157"/>
<evidence type="ECO:0000313" key="1">
    <source>
        <dbReference type="EMBL" id="ADW70168.1"/>
    </source>
</evidence>
<dbReference type="HOGENOM" id="CLU_046513_0_0_0"/>
<dbReference type="eggNOG" id="ENOG5032QY8">
    <property type="taxonomic scope" value="Bacteria"/>
</dbReference>
<organism evidence="2">
    <name type="scientific">Granulicella tundricola (strain ATCC BAA-1859 / DSM 23138 / MP5ACTX9)</name>
    <dbReference type="NCBI Taxonomy" id="1198114"/>
    <lineage>
        <taxon>Bacteria</taxon>
        <taxon>Pseudomonadati</taxon>
        <taxon>Acidobacteriota</taxon>
        <taxon>Terriglobia</taxon>
        <taxon>Terriglobales</taxon>
        <taxon>Acidobacteriaceae</taxon>
        <taxon>Granulicella</taxon>
    </lineage>
</organism>
<protein>
    <recommendedName>
        <fullName evidence="3">Apea-like HEPN domain-containing protein</fullName>
    </recommendedName>
</protein>
<sequence length="487" mass="54987">MPVKLPNNKTLKKAIETKAFRKSLQFLKGKSAALAPYRSLEDLFFEIEDHNPPSLAGVEKHLQEVCWRFRKTLYAHSVFIGGSVLDQIFYDRIRDPQVVDPVLSALTLIRTVGIHKPGLILYPLHSFSLLGIALLERFTSARLEFFVTEAEVCARAQTNSLGGTIEFLERAAESFGIKRAIPVESMEHYERSRPTKWLTRNTLLAVKAHVFSNDYYENHRFIILQLERASSLLFCLASLQGGFPVLKADTLFSSTRNNNWETQDIFHFLLFEPKAGSAKKLESRCIPMNARTIELAELCSVNVGINLKAWVHRRPLMERVCKALNAIEAGYRQSNVLSSVETVMHRVFKKIMQSLRYFRRSFRYTSGDDDIVMLAVALESLLTDSYAPGGGERLKRRAGLLLKGHPRRAICVEEIGKVYYARNQVVHTAEREQDVDVSIGREAYTLCLLRLVDRLPSLPQVAGNPIQQIIGDTHADPPALPMSSSSG</sequence>
<accession>E8X0Y4</accession>
<dbReference type="KEGG" id="acm:AciX9_3157"/>
<dbReference type="Proteomes" id="UP000000343">
    <property type="component" value="Chromosome"/>
</dbReference>
<dbReference type="OrthoDB" id="8293543at2"/>
<reference evidence="2" key="1">
    <citation type="submission" date="2011-01" db="EMBL/GenBank/DDBJ databases">
        <title>Complete sequence of chromosome of Acidobacterium sp. MP5ACTX9.</title>
        <authorList>
            <consortium name="US DOE Joint Genome Institute"/>
            <person name="Lucas S."/>
            <person name="Copeland A."/>
            <person name="Lapidus A."/>
            <person name="Cheng J.-F."/>
            <person name="Goodwin L."/>
            <person name="Pitluck S."/>
            <person name="Teshima H."/>
            <person name="Detter J.C."/>
            <person name="Han C."/>
            <person name="Tapia R."/>
            <person name="Land M."/>
            <person name="Hauser L."/>
            <person name="Kyrpides N."/>
            <person name="Ivanova N."/>
            <person name="Ovchinnikova G."/>
            <person name="Pagani I."/>
            <person name="Rawat S.R."/>
            <person name="Mannisto M."/>
            <person name="Haggblom M.M."/>
            <person name="Woyke T."/>
        </authorList>
    </citation>
    <scope>NUCLEOTIDE SEQUENCE [LARGE SCALE GENOMIC DNA]</scope>
    <source>
        <strain evidence="2">MP5ACTX9</strain>
    </source>
</reference>
<gene>
    <name evidence="1" type="ordered locus">AciX9_3157</name>
</gene>
<proteinExistence type="predicted"/>
<dbReference type="AlphaFoldDB" id="E8X0Y4"/>
<keyword evidence="2" id="KW-1185">Reference proteome</keyword>
<name>E8X0Y4_GRATM</name>
<dbReference type="PaxDb" id="1198114-AciX9_3157"/>
<dbReference type="RefSeq" id="WP_013581481.1">
    <property type="nucleotide sequence ID" value="NC_015064.1"/>
</dbReference>
<evidence type="ECO:0000313" key="2">
    <source>
        <dbReference type="Proteomes" id="UP000000343"/>
    </source>
</evidence>
<dbReference type="EMBL" id="CP002480">
    <property type="protein sequence ID" value="ADW70168.1"/>
    <property type="molecule type" value="Genomic_DNA"/>
</dbReference>